<dbReference type="PANTHER" id="PTHR12694:SF8">
    <property type="entry name" value="TRANSCRIPTION INITIATION FACTOR IIA SUBUNIT 1"/>
    <property type="match status" value="1"/>
</dbReference>
<protein>
    <recommendedName>
        <fullName evidence="11">Transcription initiation factor IIA subunit 1</fullName>
    </recommendedName>
</protein>
<evidence type="ECO:0000256" key="5">
    <source>
        <dbReference type="SAM" id="MobiDB-lite"/>
    </source>
</evidence>
<evidence type="ECO:0008006" key="11">
    <source>
        <dbReference type="Google" id="ProtNLM"/>
    </source>
</evidence>
<dbReference type="InterPro" id="IPR009088">
    <property type="entry name" value="TFIIA_b-brl"/>
</dbReference>
<dbReference type="CDD" id="cd07976">
    <property type="entry name" value="TFIIA_alpha_beta_like"/>
    <property type="match status" value="1"/>
</dbReference>
<evidence type="ECO:0000256" key="2">
    <source>
        <dbReference type="ARBA" id="ARBA00010059"/>
    </source>
</evidence>
<keyword evidence="3" id="KW-0804">Transcription</keyword>
<organism evidence="6">
    <name type="scientific">Dendroctonus ponderosae</name>
    <name type="common">Mountain pine beetle</name>
    <dbReference type="NCBI Taxonomy" id="77166"/>
    <lineage>
        <taxon>Eukaryota</taxon>
        <taxon>Metazoa</taxon>
        <taxon>Ecdysozoa</taxon>
        <taxon>Arthropoda</taxon>
        <taxon>Hexapoda</taxon>
        <taxon>Insecta</taxon>
        <taxon>Pterygota</taxon>
        <taxon>Neoptera</taxon>
        <taxon>Endopterygota</taxon>
        <taxon>Coleoptera</taxon>
        <taxon>Polyphaga</taxon>
        <taxon>Cucujiformia</taxon>
        <taxon>Curculionidae</taxon>
        <taxon>Scolytinae</taxon>
        <taxon>Dendroctonus</taxon>
    </lineage>
</organism>
<dbReference type="STRING" id="77166.N6U0J5"/>
<dbReference type="Gene3D" id="2.30.18.10">
    <property type="entry name" value="Transcription factor IIA (TFIIA), beta-barrel domain"/>
    <property type="match status" value="1"/>
</dbReference>
<dbReference type="SMART" id="SM01371">
    <property type="entry name" value="TFIIA"/>
    <property type="match status" value="1"/>
</dbReference>
<reference evidence="8" key="2">
    <citation type="submission" date="2024-08" db="UniProtKB">
        <authorList>
            <consortium name="EnsemblMetazoa"/>
        </authorList>
    </citation>
    <scope>IDENTIFICATION</scope>
</reference>
<dbReference type="Proteomes" id="UP000030742">
    <property type="component" value="Unassembled WGS sequence"/>
</dbReference>
<dbReference type="FunFam" id="2.30.18.10:FF:000002">
    <property type="entry name" value="Transcription initiation factor IIA subunit 1"/>
    <property type="match status" value="1"/>
</dbReference>
<evidence type="ECO:0000313" key="9">
    <source>
        <dbReference type="Proteomes" id="UP000019118"/>
    </source>
</evidence>
<evidence type="ECO:0000313" key="7">
    <source>
        <dbReference type="EMBL" id="ERL94237.1"/>
    </source>
</evidence>
<dbReference type="InterPro" id="IPR004855">
    <property type="entry name" value="TFIIA_asu/bsu"/>
</dbReference>
<feature type="compositionally biased region" description="Acidic residues" evidence="5">
    <location>
        <begin position="306"/>
        <end position="356"/>
    </location>
</feature>
<comment type="subcellular location">
    <subcellularLocation>
        <location evidence="1">Nucleus</location>
    </subcellularLocation>
</comment>
<evidence type="ECO:0000256" key="3">
    <source>
        <dbReference type="ARBA" id="ARBA00023163"/>
    </source>
</evidence>
<feature type="non-terminal residue" evidence="6">
    <location>
        <position position="1"/>
    </location>
</feature>
<dbReference type="EMBL" id="KB632384">
    <property type="protein sequence ID" value="ERL94237.1"/>
    <property type="molecule type" value="Genomic_DNA"/>
</dbReference>
<dbReference type="PANTHER" id="PTHR12694">
    <property type="entry name" value="TRANSCRIPTION INITIATION FACTOR IIA SUBUNIT 1"/>
    <property type="match status" value="1"/>
</dbReference>
<dbReference type="OMA" id="YYNTPGT"/>
<dbReference type="GO" id="GO:0005672">
    <property type="term" value="C:transcription factor TFIIA complex"/>
    <property type="evidence" value="ECO:0007669"/>
    <property type="project" value="InterPro"/>
</dbReference>
<dbReference type="Proteomes" id="UP000019118">
    <property type="component" value="Unassembled WGS sequence"/>
</dbReference>
<gene>
    <name evidence="7" type="ORF">D910_11518</name>
    <name evidence="6" type="ORF">YQE_09079</name>
</gene>
<proteinExistence type="inferred from homology"/>
<evidence type="ECO:0000313" key="6">
    <source>
        <dbReference type="EMBL" id="ENN74106.1"/>
    </source>
</evidence>
<dbReference type="Gene3D" id="1.10.287.100">
    <property type="match status" value="1"/>
</dbReference>
<evidence type="ECO:0000313" key="8">
    <source>
        <dbReference type="EnsemblMetazoa" id="XP_019765514.1"/>
    </source>
</evidence>
<comment type="similarity">
    <text evidence="2">Belongs to the TFIIA subunit 1 family.</text>
</comment>
<dbReference type="SUPFAM" id="SSF50784">
    <property type="entry name" value="Transcription factor IIA (TFIIA), beta-barrel domain"/>
    <property type="match status" value="1"/>
</dbReference>
<dbReference type="KEGG" id="dpa:109541175"/>
<dbReference type="EMBL" id="KB741077">
    <property type="protein sequence ID" value="ENN74106.1"/>
    <property type="molecule type" value="Genomic_DNA"/>
</dbReference>
<reference evidence="9 10" key="1">
    <citation type="journal article" date="2013" name="Genome Biol.">
        <title>Draft genome of the mountain pine beetle, Dendroctonus ponderosae Hopkins, a major forest pest.</title>
        <authorList>
            <person name="Keeling C.I."/>
            <person name="Yuen M.M."/>
            <person name="Liao N.Y."/>
            <person name="Docking T.R."/>
            <person name="Chan S.K."/>
            <person name="Taylor G.A."/>
            <person name="Palmquist D.L."/>
            <person name="Jackman S.D."/>
            <person name="Nguyen A."/>
            <person name="Li M."/>
            <person name="Henderson H."/>
            <person name="Janes J.K."/>
            <person name="Zhao Y."/>
            <person name="Pandoh P."/>
            <person name="Moore R."/>
            <person name="Sperling F.A."/>
            <person name="Huber D.P."/>
            <person name="Birol I."/>
            <person name="Jones S.J."/>
            <person name="Bohlmann J."/>
        </authorList>
    </citation>
    <scope>NUCLEOTIDE SEQUENCE</scope>
</reference>
<dbReference type="OrthoDB" id="6275927at2759"/>
<sequence>MSNSLCKSSVFKTYQDVIVDVIQNVRDNCLEDGLDEAVLQELKSLWETKLAASKAVEEVREVDKLIVHNKAQKLQQQQQNYLNQIVQQQNQAKQLVGQVPPNNHIPQGIAFPEWRRVPVQLTIPSSPGCATGEQRVLGIEVPEVFLQGHHLKSILTGPIISATLNLPLEAATTFLQDQVNNAFLKHQQSTNFVNINMNVTPSIVQTDGCTEEPIINYIDKEQIGGYKRRTNELFRSKKHRWNCRIFGQLPLIAELVPKPEIEISPNIGRHKTCNKTTPTTFLYKSNISTNMLHKIYQGDGMHSSSDDDDLDDEDDEINHEDDDDLHEDIEEETQEVAEDEPLNSEDDVSDADGTEESFETDNVIVCQFDKITRARNRWKFHLKDGIMNLNGEDYVFQKANGDAEW</sequence>
<evidence type="ECO:0000256" key="4">
    <source>
        <dbReference type="ARBA" id="ARBA00023242"/>
    </source>
</evidence>
<dbReference type="Pfam" id="PF03153">
    <property type="entry name" value="TFIIA"/>
    <property type="match status" value="2"/>
</dbReference>
<dbReference type="AlphaFoldDB" id="N6U0J5"/>
<feature type="region of interest" description="Disordered" evidence="5">
    <location>
        <begin position="298"/>
        <end position="356"/>
    </location>
</feature>
<dbReference type="GO" id="GO:0006367">
    <property type="term" value="P:transcription initiation at RNA polymerase II promoter"/>
    <property type="evidence" value="ECO:0007669"/>
    <property type="project" value="InterPro"/>
</dbReference>
<accession>N6U0J5</accession>
<evidence type="ECO:0000256" key="1">
    <source>
        <dbReference type="ARBA" id="ARBA00004123"/>
    </source>
</evidence>
<keyword evidence="4" id="KW-0539">Nucleus</keyword>
<evidence type="ECO:0000313" key="10">
    <source>
        <dbReference type="Proteomes" id="UP000030742"/>
    </source>
</evidence>
<dbReference type="SUPFAM" id="SSF47396">
    <property type="entry name" value="Transcription factor IIA (TFIIA), alpha-helical domain"/>
    <property type="match status" value="1"/>
</dbReference>
<name>N6U0J5_DENPD</name>
<dbReference type="EnsemblMetazoa" id="XM_019909955.1">
    <property type="protein sequence ID" value="XP_019765514.1"/>
    <property type="gene ID" value="LOC109541175"/>
</dbReference>
<keyword evidence="9" id="KW-1185">Reference proteome</keyword>
<dbReference type="HOGENOM" id="CLU_030027_5_0_1"/>